<sequence length="73" mass="7922">MAKRIARAIVLAAVVTLSLTDISFAVPPGKAHAVFKETKYDFGSVKRGQTVRHQFELTNAGTEKLIIKDVIPG</sequence>
<evidence type="ECO:0000256" key="1">
    <source>
        <dbReference type="SAM" id="SignalP"/>
    </source>
</evidence>
<comment type="caution">
    <text evidence="2">The sequence shown here is derived from an EMBL/GenBank/DDBJ whole genome shotgun (WGS) entry which is preliminary data.</text>
</comment>
<evidence type="ECO:0000313" key="3">
    <source>
        <dbReference type="Proteomes" id="UP001196980"/>
    </source>
</evidence>
<reference evidence="2 3" key="1">
    <citation type="journal article" date="2020" name="J Geophys Res Biogeosci">
        <title>Magnetotaxis as an Adaptation to Enable Bacterial Shuttling of Microbial Sulfur and Sulfur Cycling Across Aquatic Oxic#Anoxic Interfaces.</title>
        <authorList>
            <person name="Li J."/>
            <person name="Liu P."/>
            <person name="Wang J."/>
            <person name="Roberts A.P."/>
            <person name="Pan Y."/>
        </authorList>
    </citation>
    <scope>NUCLEOTIDE SEQUENCE [LARGE SCALE GENOMIC DNA]</scope>
    <source>
        <strain evidence="2 3">MYR-1_YQ</strain>
    </source>
</reference>
<dbReference type="Pfam" id="PF07610">
    <property type="entry name" value="DUF1573"/>
    <property type="match status" value="1"/>
</dbReference>
<dbReference type="EMBL" id="JABXWD010000011">
    <property type="protein sequence ID" value="MBV6340206.1"/>
    <property type="molecule type" value="Genomic_DNA"/>
</dbReference>
<keyword evidence="1" id="KW-0732">Signal</keyword>
<accession>A0ABS6RUA8</accession>
<protein>
    <submittedName>
        <fullName evidence="2">DUF1573 domain-containing protein</fullName>
    </submittedName>
</protein>
<organism evidence="2 3">
    <name type="scientific">Candidatus Magnetobacterium casense</name>
    <dbReference type="NCBI Taxonomy" id="1455061"/>
    <lineage>
        <taxon>Bacteria</taxon>
        <taxon>Pseudomonadati</taxon>
        <taxon>Nitrospirota</taxon>
        <taxon>Thermodesulfovibrionia</taxon>
        <taxon>Thermodesulfovibrionales</taxon>
        <taxon>Candidatus Magnetobacteriaceae</taxon>
        <taxon>Candidatus Magnetobacterium</taxon>
    </lineage>
</organism>
<name>A0ABS6RUA8_9BACT</name>
<evidence type="ECO:0000313" key="2">
    <source>
        <dbReference type="EMBL" id="MBV6340206.1"/>
    </source>
</evidence>
<feature type="signal peptide" evidence="1">
    <location>
        <begin position="1"/>
        <end position="25"/>
    </location>
</feature>
<feature type="chain" id="PRO_5047448666" evidence="1">
    <location>
        <begin position="26"/>
        <end position="73"/>
    </location>
</feature>
<keyword evidence="3" id="KW-1185">Reference proteome</keyword>
<gene>
    <name evidence="2" type="ORF">HWQ67_01280</name>
</gene>
<dbReference type="InterPro" id="IPR011467">
    <property type="entry name" value="DUF1573"/>
</dbReference>
<dbReference type="Proteomes" id="UP001196980">
    <property type="component" value="Unassembled WGS sequence"/>
</dbReference>
<proteinExistence type="predicted"/>